<gene>
    <name evidence="3" type="ORF">CE457_03720</name>
    <name evidence="2" type="ORF">KUC_1608</name>
</gene>
<sequence>MKSLLNWFAKLNLIGRGNKKKEQRACDKPIRWHPAVVLILSLVLLLFVVYVLVEILRKPSTFHIVADTEVLDMVTTGVSATRWYAQQVDATLGEADPLNDSLIDSFAFSGLIEIGPRSNVRMVRYGSGSMHITLQTYESNESTPLRESLSIQDDALQRTESVGADNQSSRAIPVITLENQVTEKVTWHWGDSASLRVHIGDLPFSGSLLAVGAIGSETYAASSGEPPPVLRAGSVVVMEKRLLSELRYPVMELDLQLGDEVWVTDATGKSADTACVFSATEQEATGIKVACHATGKTLNVSRFGGYLLKMEPGPWDIILAEPTLQIMIPLLFSLIYLLLRWLFKLTFPGRSLRLSASPEE</sequence>
<dbReference type="OrthoDB" id="6153614at2"/>
<reference evidence="3 5" key="2">
    <citation type="submission" date="2017-07" db="EMBL/GenBank/DDBJ databases">
        <title>Shotgun whole genome sequences of three halophilic bacterial isolates.</title>
        <authorList>
            <person name="Pozzo T."/>
            <person name="Higdon S.M."/>
            <person name="Quillaguaman J."/>
        </authorList>
    </citation>
    <scope>NUCLEOTIDE SEQUENCE [LARGE SCALE GENOMIC DNA]</scope>
    <source>
        <strain evidence="3 5">LC1</strain>
    </source>
</reference>
<evidence type="ECO:0008006" key="6">
    <source>
        <dbReference type="Google" id="ProtNLM"/>
    </source>
</evidence>
<evidence type="ECO:0000313" key="4">
    <source>
        <dbReference type="Proteomes" id="UP000005756"/>
    </source>
</evidence>
<feature type="transmembrane region" description="Helical" evidence="1">
    <location>
        <begin position="326"/>
        <end position="343"/>
    </location>
</feature>
<keyword evidence="1" id="KW-1133">Transmembrane helix</keyword>
<organism evidence="2 4">
    <name type="scientific">Vreelandella boliviensis LC1</name>
    <dbReference type="NCBI Taxonomy" id="1072583"/>
    <lineage>
        <taxon>Bacteria</taxon>
        <taxon>Pseudomonadati</taxon>
        <taxon>Pseudomonadota</taxon>
        <taxon>Gammaproteobacteria</taxon>
        <taxon>Oceanospirillales</taxon>
        <taxon>Halomonadaceae</taxon>
        <taxon>Vreelandella</taxon>
    </lineage>
</organism>
<name>A0A265E1N5_9GAMM</name>
<evidence type="ECO:0000313" key="3">
    <source>
        <dbReference type="EMBL" id="OZT75512.1"/>
    </source>
</evidence>
<reference evidence="2 4" key="1">
    <citation type="submission" date="2011-10" db="EMBL/GenBank/DDBJ databases">
        <authorList>
            <person name="Quillaguamn J."/>
            <person name="Guzmn D."/>
            <person name="Balderrama-Subieta A."/>
            <person name="Cardona-Ortuo C."/>
            <person name="Guevara-Martnez M."/>
            <person name="Callisaya-Quispe N."/>
        </authorList>
    </citation>
    <scope>NUCLEOTIDE SEQUENCE [LARGE SCALE GENOMIC DNA]</scope>
    <source>
        <strain evidence="2 4">LC1</strain>
    </source>
</reference>
<evidence type="ECO:0000313" key="2">
    <source>
        <dbReference type="EMBL" id="EHJ94649.1"/>
    </source>
</evidence>
<keyword evidence="5" id="KW-1185">Reference proteome</keyword>
<dbReference type="STRING" id="1072583.KUC_1608"/>
<keyword evidence="1" id="KW-0472">Membrane</keyword>
<protein>
    <recommendedName>
        <fullName evidence="6">DUF3068 domain-containing protein</fullName>
    </recommendedName>
</protein>
<dbReference type="AlphaFoldDB" id="A0A265E1N5"/>
<keyword evidence="1" id="KW-0812">Transmembrane</keyword>
<dbReference type="Proteomes" id="UP000005756">
    <property type="component" value="Unassembled WGS sequence"/>
</dbReference>
<evidence type="ECO:0000313" key="5">
    <source>
        <dbReference type="Proteomes" id="UP000216538"/>
    </source>
</evidence>
<proteinExistence type="predicted"/>
<dbReference type="EMBL" id="JH393257">
    <property type="protein sequence ID" value="EHJ94649.1"/>
    <property type="molecule type" value="Genomic_DNA"/>
</dbReference>
<dbReference type="EMBL" id="NPEY01000002">
    <property type="protein sequence ID" value="OZT75512.1"/>
    <property type="molecule type" value="Genomic_DNA"/>
</dbReference>
<evidence type="ECO:0000256" key="1">
    <source>
        <dbReference type="SAM" id="Phobius"/>
    </source>
</evidence>
<feature type="transmembrane region" description="Helical" evidence="1">
    <location>
        <begin position="30"/>
        <end position="53"/>
    </location>
</feature>
<accession>A0A265E1N5</accession>
<dbReference type="RefSeq" id="WP_007112585.1">
    <property type="nucleotide sequence ID" value="NZ_JH393257.1"/>
</dbReference>
<dbReference type="Proteomes" id="UP000216538">
    <property type="component" value="Unassembled WGS sequence"/>
</dbReference>